<dbReference type="GO" id="GO:0016989">
    <property type="term" value="F:sigma factor antagonist activity"/>
    <property type="evidence" value="ECO:0007669"/>
    <property type="project" value="TreeGrafter"/>
</dbReference>
<dbReference type="STRING" id="477680.SAMN05421788_105261"/>
<proteinExistence type="predicted"/>
<evidence type="ECO:0000259" key="2">
    <source>
        <dbReference type="Pfam" id="PF04773"/>
    </source>
</evidence>
<dbReference type="AlphaFoldDB" id="A0A173MCN7"/>
<keyword evidence="5" id="KW-1185">Reference proteome</keyword>
<dbReference type="KEGG" id="fln:FLA_1287"/>
<dbReference type="RefSeq" id="WP_159445127.1">
    <property type="nucleotide sequence ID" value="NZ_AP017422.1"/>
</dbReference>
<keyword evidence="1" id="KW-0472">Membrane</keyword>
<dbReference type="InterPro" id="IPR012373">
    <property type="entry name" value="Ferrdict_sens_TM"/>
</dbReference>
<accession>A0A173MCN7</accession>
<dbReference type="EMBL" id="FTOR01000005">
    <property type="protein sequence ID" value="SIT22228.1"/>
    <property type="molecule type" value="Genomic_DNA"/>
</dbReference>
<feature type="domain" description="Protein FecR C-terminal" evidence="3">
    <location>
        <begin position="246"/>
        <end position="313"/>
    </location>
</feature>
<dbReference type="Gene3D" id="2.60.120.1440">
    <property type="match status" value="1"/>
</dbReference>
<dbReference type="InterPro" id="IPR032508">
    <property type="entry name" value="FecR_C"/>
</dbReference>
<protein>
    <submittedName>
        <fullName evidence="4">FecR family protein</fullName>
    </submittedName>
</protein>
<evidence type="ECO:0000313" key="4">
    <source>
        <dbReference type="EMBL" id="SIT22228.1"/>
    </source>
</evidence>
<dbReference type="Pfam" id="PF04773">
    <property type="entry name" value="FecR"/>
    <property type="match status" value="1"/>
</dbReference>
<dbReference type="InterPro" id="IPR006860">
    <property type="entry name" value="FecR"/>
</dbReference>
<evidence type="ECO:0000259" key="3">
    <source>
        <dbReference type="Pfam" id="PF16344"/>
    </source>
</evidence>
<feature type="transmembrane region" description="Helical" evidence="1">
    <location>
        <begin position="69"/>
        <end position="92"/>
    </location>
</feature>
<organism evidence="4 5">
    <name type="scientific">Filimonas lacunae</name>
    <dbReference type="NCBI Taxonomy" id="477680"/>
    <lineage>
        <taxon>Bacteria</taxon>
        <taxon>Pseudomonadati</taxon>
        <taxon>Bacteroidota</taxon>
        <taxon>Chitinophagia</taxon>
        <taxon>Chitinophagales</taxon>
        <taxon>Chitinophagaceae</taxon>
        <taxon>Filimonas</taxon>
    </lineage>
</organism>
<dbReference type="PANTHER" id="PTHR30273:SF2">
    <property type="entry name" value="PROTEIN FECR"/>
    <property type="match status" value="1"/>
</dbReference>
<gene>
    <name evidence="4" type="ORF">SAMN05421788_105261</name>
</gene>
<name>A0A173MCN7_9BACT</name>
<dbReference type="Proteomes" id="UP000186917">
    <property type="component" value="Unassembled WGS sequence"/>
</dbReference>
<dbReference type="Gene3D" id="3.55.50.30">
    <property type="match status" value="1"/>
</dbReference>
<keyword evidence="1" id="KW-0812">Transmembrane</keyword>
<reference evidence="5" key="1">
    <citation type="submission" date="2017-01" db="EMBL/GenBank/DDBJ databases">
        <authorList>
            <person name="Varghese N."/>
            <person name="Submissions S."/>
        </authorList>
    </citation>
    <scope>NUCLEOTIDE SEQUENCE [LARGE SCALE GENOMIC DNA]</scope>
    <source>
        <strain evidence="5">DSM 21054</strain>
    </source>
</reference>
<dbReference type="PIRSF" id="PIRSF018266">
    <property type="entry name" value="FecR"/>
    <property type="match status" value="1"/>
</dbReference>
<dbReference type="PANTHER" id="PTHR30273">
    <property type="entry name" value="PERIPLASMIC SIGNAL SENSOR AND SIGMA FACTOR ACTIVATOR FECR-RELATED"/>
    <property type="match status" value="1"/>
</dbReference>
<feature type="domain" description="FecR protein" evidence="2">
    <location>
        <begin position="116"/>
        <end position="202"/>
    </location>
</feature>
<keyword evidence="1" id="KW-1133">Transmembrane helix</keyword>
<dbReference type="Pfam" id="PF16344">
    <property type="entry name" value="FecR_C"/>
    <property type="match status" value="1"/>
</dbReference>
<sequence>MNKYIDNDKELARLLALFLQNKAHPEEIKEMLALIREAGGEDAWNHFLAGNAHLPHPEETPLLPVKTKLIHSAFFQIGMILILHVCFCFYLYRNVSISSSDKPAMTVVKKSKTDTYISLPDSSSIILEAGSTLAYPEEFSGRLREVELKGRAYFTISPNAASPFLIHAADGLTITVLGTRLDVKAYKGEKEITVTVQSGKVRVEGGQRVLGVLTANNQIKVNTNTYAFTTKVISANETIEWLGKDLLFRDKPLQSITDLFAKRFNVHFVFQPTELAHINVTSSFDGTESLKEIVDTLSEIISVSYSINGNEVVFTQL</sequence>
<evidence type="ECO:0000256" key="1">
    <source>
        <dbReference type="SAM" id="Phobius"/>
    </source>
</evidence>
<evidence type="ECO:0000313" key="5">
    <source>
        <dbReference type="Proteomes" id="UP000186917"/>
    </source>
</evidence>